<organism evidence="1 2">
    <name type="scientific">Bimuria novae-zelandiae CBS 107.79</name>
    <dbReference type="NCBI Taxonomy" id="1447943"/>
    <lineage>
        <taxon>Eukaryota</taxon>
        <taxon>Fungi</taxon>
        <taxon>Dikarya</taxon>
        <taxon>Ascomycota</taxon>
        <taxon>Pezizomycotina</taxon>
        <taxon>Dothideomycetes</taxon>
        <taxon>Pleosporomycetidae</taxon>
        <taxon>Pleosporales</taxon>
        <taxon>Massarineae</taxon>
        <taxon>Didymosphaeriaceae</taxon>
        <taxon>Bimuria</taxon>
    </lineage>
</organism>
<proteinExistence type="predicted"/>
<name>A0A6A5UXV7_9PLEO</name>
<dbReference type="EMBL" id="ML976718">
    <property type="protein sequence ID" value="KAF1968652.1"/>
    <property type="molecule type" value="Genomic_DNA"/>
</dbReference>
<reference evidence="1" key="1">
    <citation type="journal article" date="2020" name="Stud. Mycol.">
        <title>101 Dothideomycetes genomes: a test case for predicting lifestyles and emergence of pathogens.</title>
        <authorList>
            <person name="Haridas S."/>
            <person name="Albert R."/>
            <person name="Binder M."/>
            <person name="Bloem J."/>
            <person name="Labutti K."/>
            <person name="Salamov A."/>
            <person name="Andreopoulos B."/>
            <person name="Baker S."/>
            <person name="Barry K."/>
            <person name="Bills G."/>
            <person name="Bluhm B."/>
            <person name="Cannon C."/>
            <person name="Castanera R."/>
            <person name="Culley D."/>
            <person name="Daum C."/>
            <person name="Ezra D."/>
            <person name="Gonzalez J."/>
            <person name="Henrissat B."/>
            <person name="Kuo A."/>
            <person name="Liang C."/>
            <person name="Lipzen A."/>
            <person name="Lutzoni F."/>
            <person name="Magnuson J."/>
            <person name="Mondo S."/>
            <person name="Nolan M."/>
            <person name="Ohm R."/>
            <person name="Pangilinan J."/>
            <person name="Park H.-J."/>
            <person name="Ramirez L."/>
            <person name="Alfaro M."/>
            <person name="Sun H."/>
            <person name="Tritt A."/>
            <person name="Yoshinaga Y."/>
            <person name="Zwiers L.-H."/>
            <person name="Turgeon B."/>
            <person name="Goodwin S."/>
            <person name="Spatafora J."/>
            <person name="Crous P."/>
            <person name="Grigoriev I."/>
        </authorList>
    </citation>
    <scope>NUCLEOTIDE SEQUENCE</scope>
    <source>
        <strain evidence="1">CBS 107.79</strain>
    </source>
</reference>
<keyword evidence="2" id="KW-1185">Reference proteome</keyword>
<evidence type="ECO:0000313" key="1">
    <source>
        <dbReference type="EMBL" id="KAF1968652.1"/>
    </source>
</evidence>
<protein>
    <submittedName>
        <fullName evidence="1">Uncharacterized protein</fullName>
    </submittedName>
</protein>
<dbReference type="Proteomes" id="UP000800036">
    <property type="component" value="Unassembled WGS sequence"/>
</dbReference>
<gene>
    <name evidence="1" type="ORF">BU23DRAFT_655649</name>
</gene>
<accession>A0A6A5UXV7</accession>
<sequence length="163" mass="18198">MYNRPNQNSKVMKDGKLHVNFPANQCLVPWRTVFFSIPGVTSSPSRVHQEVTSGLGIHRKTAFVCKQLVLISDVVGESCYRQVVLLQEFVSPGVKPAQDQVVIIPGWWGGSLSSLRPKFMAMIKCVKSIAMKLQNRIIFGATLRSRKQRVIGSNANEVSENQE</sequence>
<evidence type="ECO:0000313" key="2">
    <source>
        <dbReference type="Proteomes" id="UP000800036"/>
    </source>
</evidence>
<dbReference type="AlphaFoldDB" id="A0A6A5UXV7"/>